<comment type="catalytic activity">
    <reaction evidence="5">
        <text>uridine(2605) in 23S rRNA = pseudouridine(2605) in 23S rRNA</text>
        <dbReference type="Rhea" id="RHEA:42520"/>
        <dbReference type="Rhea" id="RHEA-COMP:10095"/>
        <dbReference type="Rhea" id="RHEA-COMP:10096"/>
        <dbReference type="ChEBI" id="CHEBI:65314"/>
        <dbReference type="ChEBI" id="CHEBI:65315"/>
        <dbReference type="EC" id="5.4.99.22"/>
    </reaction>
</comment>
<dbReference type="CDD" id="cd00165">
    <property type="entry name" value="S4"/>
    <property type="match status" value="1"/>
</dbReference>
<dbReference type="PROSITE" id="PS50889">
    <property type="entry name" value="S4"/>
    <property type="match status" value="1"/>
</dbReference>
<dbReference type="CDD" id="cd02556">
    <property type="entry name" value="PseudoU_synth_RluB"/>
    <property type="match status" value="1"/>
</dbReference>
<evidence type="ECO:0000256" key="1">
    <source>
        <dbReference type="ARBA" id="ARBA00008348"/>
    </source>
</evidence>
<evidence type="ECO:0000313" key="10">
    <source>
        <dbReference type="EMBL" id="ATF10036.1"/>
    </source>
</evidence>
<dbReference type="InterPro" id="IPR050343">
    <property type="entry name" value="RsuA_PseudoU_synthase"/>
</dbReference>
<dbReference type="Gene3D" id="3.10.290.10">
    <property type="entry name" value="RNA-binding S4 domain"/>
    <property type="match status" value="1"/>
</dbReference>
<evidence type="ECO:0000313" key="11">
    <source>
        <dbReference type="Proteomes" id="UP000218160"/>
    </source>
</evidence>
<accession>A0A291BAK1</accession>
<dbReference type="FunFam" id="3.30.70.580:FF:000009">
    <property type="entry name" value="Pseudouridine synthase"/>
    <property type="match status" value="1"/>
</dbReference>
<dbReference type="InterPro" id="IPR036986">
    <property type="entry name" value="S4_RNA-bd_sf"/>
</dbReference>
<dbReference type="Pfam" id="PF00849">
    <property type="entry name" value="PseudoU_synth_2"/>
    <property type="match status" value="1"/>
</dbReference>
<evidence type="ECO:0000256" key="2">
    <source>
        <dbReference type="ARBA" id="ARBA00022552"/>
    </source>
</evidence>
<dbReference type="SUPFAM" id="SSF55120">
    <property type="entry name" value="Pseudouridine synthase"/>
    <property type="match status" value="1"/>
</dbReference>
<dbReference type="KEGG" id="elux:BTN50_1563"/>
<dbReference type="EMBL" id="CP020660">
    <property type="protein sequence ID" value="ATF10036.1"/>
    <property type="molecule type" value="Genomic_DNA"/>
</dbReference>
<dbReference type="PANTHER" id="PTHR47683:SF3">
    <property type="entry name" value="RIBOSOMAL LARGE SUBUNIT PSEUDOURIDINE SYNTHASE B"/>
    <property type="match status" value="1"/>
</dbReference>
<dbReference type="GO" id="GO:0005829">
    <property type="term" value="C:cytosol"/>
    <property type="evidence" value="ECO:0007669"/>
    <property type="project" value="UniProtKB-ARBA"/>
</dbReference>
<keyword evidence="11" id="KW-1185">Reference proteome</keyword>
<evidence type="ECO:0000256" key="3">
    <source>
        <dbReference type="ARBA" id="ARBA00022884"/>
    </source>
</evidence>
<sequence>MSEKLQKVLARAGLGSRREIETMIQAGRVSVNGTAAKLGNRLDSLSKNICIDGYTVKVAVPSEIMCRVLVYNKPEGELCTRSDPQGRRTVFDRLPRIKGARWVAVGRLDANTSGLMFFTTDGELANRLMHPSCQVQREYMVRVFGKVNEMIIKNLVCGVALEDGKARFEDVVYVGGKGMNHTFYVVITEGRNREVRRMWESQGVTVSRLKRIRYGNLYLNKELPRGGWVELELADVNYLRGLVKMLPELETIITSKTKNHKIHSQKIRRAVYKHAERIDTSEPHKYYSAYRGTQGEQTVAPSNLFQDKLGYGKLNHGQLVQGKRSGCVVNSTKNRLDKSSSGRSRIR</sequence>
<dbReference type="InterPro" id="IPR002942">
    <property type="entry name" value="S4_RNA-bd"/>
</dbReference>
<keyword evidence="10" id="KW-0456">Lyase</keyword>
<feature type="domain" description="RNA-binding S4" evidence="9">
    <location>
        <begin position="3"/>
        <end position="73"/>
    </location>
</feature>
<dbReference type="GO" id="GO:0003723">
    <property type="term" value="F:RNA binding"/>
    <property type="evidence" value="ECO:0007669"/>
    <property type="project" value="UniProtKB-KW"/>
</dbReference>
<dbReference type="PANTHER" id="PTHR47683">
    <property type="entry name" value="PSEUDOURIDINE SYNTHASE FAMILY PROTEIN-RELATED"/>
    <property type="match status" value="1"/>
</dbReference>
<dbReference type="SMART" id="SM00363">
    <property type="entry name" value="S4"/>
    <property type="match status" value="1"/>
</dbReference>
<evidence type="ECO:0000256" key="5">
    <source>
        <dbReference type="ARBA" id="ARBA00036944"/>
    </source>
</evidence>
<gene>
    <name evidence="10" type="ORF">BTN50_1563</name>
</gene>
<dbReference type="RefSeq" id="WP_096619496.1">
    <property type="nucleotide sequence ID" value="NZ_CP020660.1"/>
</dbReference>
<keyword evidence="4 8" id="KW-0413">Isomerase</keyword>
<comment type="function">
    <text evidence="6">Responsible for synthesis of pseudouridine from uracil-2605 in 23S ribosomal RNA.</text>
</comment>
<keyword evidence="2" id="KW-0698">rRNA processing</keyword>
<evidence type="ECO:0000259" key="9">
    <source>
        <dbReference type="SMART" id="SM00363"/>
    </source>
</evidence>
<name>A0A291BAK1_9GAMM</name>
<dbReference type="AlphaFoldDB" id="A0A291BAK1"/>
<dbReference type="EC" id="5.4.99.-" evidence="8"/>
<dbReference type="InterPro" id="IPR020103">
    <property type="entry name" value="PsdUridine_synth_cat_dom_sf"/>
</dbReference>
<keyword evidence="3 7" id="KW-0694">RNA-binding</keyword>
<dbReference type="InterPro" id="IPR000748">
    <property type="entry name" value="PsdUridine_synth_RsuA/RluB/E/F"/>
</dbReference>
<comment type="similarity">
    <text evidence="1 8">Belongs to the pseudouridine synthase RsuA family.</text>
</comment>
<dbReference type="NCBIfam" id="TIGR00093">
    <property type="entry name" value="pseudouridine synthase"/>
    <property type="match status" value="1"/>
</dbReference>
<dbReference type="Gene3D" id="3.30.2350.10">
    <property type="entry name" value="Pseudouridine synthase"/>
    <property type="match status" value="1"/>
</dbReference>
<protein>
    <recommendedName>
        <fullName evidence="8">Pseudouridine synthase</fullName>
        <ecNumber evidence="8">5.4.99.-</ecNumber>
    </recommendedName>
</protein>
<organism evidence="10 11">
    <name type="scientific">Candidatus Enterovibrio altilux</name>
    <dbReference type="NCBI Taxonomy" id="1927128"/>
    <lineage>
        <taxon>Bacteria</taxon>
        <taxon>Pseudomonadati</taxon>
        <taxon>Pseudomonadota</taxon>
        <taxon>Gammaproteobacteria</taxon>
        <taxon>Vibrionales</taxon>
        <taxon>Vibrionaceae</taxon>
        <taxon>Enterovibrio</taxon>
    </lineage>
</organism>
<evidence type="ECO:0000256" key="6">
    <source>
        <dbReference type="ARBA" id="ARBA00037383"/>
    </source>
</evidence>
<evidence type="ECO:0000256" key="4">
    <source>
        <dbReference type="ARBA" id="ARBA00023235"/>
    </source>
</evidence>
<proteinExistence type="inferred from homology"/>
<dbReference type="Pfam" id="PF01479">
    <property type="entry name" value="S4"/>
    <property type="match status" value="1"/>
</dbReference>
<dbReference type="Proteomes" id="UP000218160">
    <property type="component" value="Chromosome 1"/>
</dbReference>
<dbReference type="GO" id="GO:0160139">
    <property type="term" value="F:23S rRNA pseudouridine(2605) synthase activity"/>
    <property type="evidence" value="ECO:0007669"/>
    <property type="project" value="UniProtKB-EC"/>
</dbReference>
<reference evidence="11" key="1">
    <citation type="submission" date="2017-04" db="EMBL/GenBank/DDBJ databases">
        <title>Genome evolution of the luminous symbionts of deep sea anglerfish.</title>
        <authorList>
            <person name="Hendry T.A."/>
        </authorList>
    </citation>
    <scope>NUCLEOTIDE SEQUENCE [LARGE SCALE GENOMIC DNA]</scope>
</reference>
<dbReference type="SUPFAM" id="SSF55174">
    <property type="entry name" value="Alpha-L RNA-binding motif"/>
    <property type="match status" value="1"/>
</dbReference>
<dbReference type="FunFam" id="3.10.290.10:FF:000003">
    <property type="entry name" value="Pseudouridine synthase"/>
    <property type="match status" value="1"/>
</dbReference>
<dbReference type="PROSITE" id="PS01149">
    <property type="entry name" value="PSI_RSU"/>
    <property type="match status" value="1"/>
</dbReference>
<dbReference type="InterPro" id="IPR006145">
    <property type="entry name" value="PsdUridine_synth_RsuA/RluA"/>
</dbReference>
<dbReference type="GO" id="GO:0016829">
    <property type="term" value="F:lyase activity"/>
    <property type="evidence" value="ECO:0007669"/>
    <property type="project" value="UniProtKB-KW"/>
</dbReference>
<evidence type="ECO:0000256" key="7">
    <source>
        <dbReference type="PROSITE-ProRule" id="PRU00182"/>
    </source>
</evidence>
<evidence type="ECO:0000256" key="8">
    <source>
        <dbReference type="RuleBase" id="RU003887"/>
    </source>
</evidence>
<dbReference type="FunFam" id="3.30.70.1560:FF:000001">
    <property type="entry name" value="Pseudouridine synthase"/>
    <property type="match status" value="1"/>
</dbReference>
<dbReference type="GO" id="GO:0000455">
    <property type="term" value="P:enzyme-directed rRNA pseudouridine synthesis"/>
    <property type="evidence" value="ECO:0007669"/>
    <property type="project" value="UniProtKB-ARBA"/>
</dbReference>
<dbReference type="InterPro" id="IPR018496">
    <property type="entry name" value="PsdUridine_synth_RsuA/RluB_CS"/>
</dbReference>
<dbReference type="NCBIfam" id="NF007976">
    <property type="entry name" value="PRK10700.1"/>
    <property type="match status" value="1"/>
</dbReference>